<dbReference type="SUPFAM" id="SSF53850">
    <property type="entry name" value="Periplasmic binding protein-like II"/>
    <property type="match status" value="1"/>
</dbReference>
<gene>
    <name evidence="2" type="ORF">M8330_17560</name>
</gene>
<dbReference type="GO" id="GO:1904680">
    <property type="term" value="F:peptide transmembrane transporter activity"/>
    <property type="evidence" value="ECO:0007669"/>
    <property type="project" value="TreeGrafter"/>
</dbReference>
<dbReference type="InterPro" id="IPR000914">
    <property type="entry name" value="SBP_5_dom"/>
</dbReference>
<dbReference type="PANTHER" id="PTHR30290:SF83">
    <property type="entry name" value="ABC TRANSPORTER SUBSTRATE-BINDING PROTEIN"/>
    <property type="match status" value="1"/>
</dbReference>
<accession>A0A9X2IG81</accession>
<dbReference type="GO" id="GO:0015833">
    <property type="term" value="P:peptide transport"/>
    <property type="evidence" value="ECO:0007669"/>
    <property type="project" value="TreeGrafter"/>
</dbReference>
<name>A0A9X2IG81_9ACTN</name>
<evidence type="ECO:0000259" key="1">
    <source>
        <dbReference type="Pfam" id="PF00496"/>
    </source>
</evidence>
<keyword evidence="3" id="KW-1185">Reference proteome</keyword>
<proteinExistence type="predicted"/>
<dbReference type="InterPro" id="IPR039424">
    <property type="entry name" value="SBP_5"/>
</dbReference>
<comment type="caution">
    <text evidence="2">The sequence shown here is derived from an EMBL/GenBank/DDBJ whole genome shotgun (WGS) entry which is preliminary data.</text>
</comment>
<dbReference type="AlphaFoldDB" id="A0A9X2IG81"/>
<dbReference type="Gene3D" id="3.10.105.10">
    <property type="entry name" value="Dipeptide-binding Protein, Domain 3"/>
    <property type="match status" value="1"/>
</dbReference>
<reference evidence="2" key="1">
    <citation type="submission" date="2022-05" db="EMBL/GenBank/DDBJ databases">
        <authorList>
            <person name="Tuo L."/>
        </authorList>
    </citation>
    <scope>NUCLEOTIDE SEQUENCE</scope>
    <source>
        <strain evidence="2">BSK12Z-4</strain>
    </source>
</reference>
<sequence length="339" mass="37675">MLSTGPYKVESFRPSDELVLVKNDQWDADTDPARHQYADKWVFKFNADPDQTDQIMLSDNAQSQTSLSTDLVASNYTEAQDKLGDRLVQQSQQCTSFLYPDYSKTDMAFRKALAYAYPYEDAWTAGGSLPGVTRTHATTIMPPGMAGKPDYYVDGEEISFDLDKAKEYLAESETDPTVTMIYYESDPLAVAAQDVITKGFEDAGFTVNAIGVTESPYATWLSPDDPTNKKLNVRGVAWCSDWPSALTFIPPLFRGDAAYDTGYFSEDDINSRIDEIPTLPQEEQADAWGSLDEQIMTDYFPAIPLANYNTLFTFGSKIGNPSGDEASGAPNYKNLYVMQ</sequence>
<dbReference type="Gene3D" id="3.40.190.10">
    <property type="entry name" value="Periplasmic binding protein-like II"/>
    <property type="match status" value="1"/>
</dbReference>
<evidence type="ECO:0000313" key="2">
    <source>
        <dbReference type="EMBL" id="MCM0622102.1"/>
    </source>
</evidence>
<protein>
    <submittedName>
        <fullName evidence="2">ABC transporter substrate-binding protein</fullName>
    </submittedName>
</protein>
<organism evidence="2 3">
    <name type="scientific">Nocardioides bruguierae</name>
    <dbReference type="NCBI Taxonomy" id="2945102"/>
    <lineage>
        <taxon>Bacteria</taxon>
        <taxon>Bacillati</taxon>
        <taxon>Actinomycetota</taxon>
        <taxon>Actinomycetes</taxon>
        <taxon>Propionibacteriales</taxon>
        <taxon>Nocardioidaceae</taxon>
        <taxon>Nocardioides</taxon>
    </lineage>
</organism>
<feature type="domain" description="Solute-binding protein family 5" evidence="1">
    <location>
        <begin position="2"/>
        <end position="257"/>
    </location>
</feature>
<evidence type="ECO:0000313" key="3">
    <source>
        <dbReference type="Proteomes" id="UP001139485"/>
    </source>
</evidence>
<dbReference type="RefSeq" id="WP_250828386.1">
    <property type="nucleotide sequence ID" value="NZ_JAMOIL010000028.1"/>
</dbReference>
<dbReference type="Pfam" id="PF00496">
    <property type="entry name" value="SBP_bac_5"/>
    <property type="match status" value="1"/>
</dbReference>
<dbReference type="EMBL" id="JAMOIL010000028">
    <property type="protein sequence ID" value="MCM0622102.1"/>
    <property type="molecule type" value="Genomic_DNA"/>
</dbReference>
<dbReference type="PANTHER" id="PTHR30290">
    <property type="entry name" value="PERIPLASMIC BINDING COMPONENT OF ABC TRANSPORTER"/>
    <property type="match status" value="1"/>
</dbReference>
<dbReference type="Proteomes" id="UP001139485">
    <property type="component" value="Unassembled WGS sequence"/>
</dbReference>